<keyword evidence="5 7" id="KW-1133">Transmembrane helix</keyword>
<evidence type="ECO:0000256" key="4">
    <source>
        <dbReference type="ARBA" id="ARBA00022692"/>
    </source>
</evidence>
<keyword evidence="8" id="KW-0969">Cilium</keyword>
<evidence type="ECO:0000256" key="2">
    <source>
        <dbReference type="ARBA" id="ARBA00009772"/>
    </source>
</evidence>
<protein>
    <submittedName>
        <fullName evidence="8">Flagellar biosynthetic protein FliR</fullName>
    </submittedName>
</protein>
<evidence type="ECO:0000256" key="3">
    <source>
        <dbReference type="ARBA" id="ARBA00022475"/>
    </source>
</evidence>
<feature type="transmembrane region" description="Helical" evidence="7">
    <location>
        <begin position="183"/>
        <end position="205"/>
    </location>
</feature>
<dbReference type="PANTHER" id="PTHR30065:SF1">
    <property type="entry name" value="SURFACE PRESENTATION OF ANTIGENS PROTEIN SPAR"/>
    <property type="match status" value="1"/>
</dbReference>
<comment type="caution">
    <text evidence="8">The sequence shown here is derived from an EMBL/GenBank/DDBJ whole genome shotgun (WGS) entry which is preliminary data.</text>
</comment>
<keyword evidence="6 7" id="KW-0472">Membrane</keyword>
<evidence type="ECO:0000313" key="8">
    <source>
        <dbReference type="EMBL" id="MBO1751276.1"/>
    </source>
</evidence>
<proteinExistence type="inferred from homology"/>
<dbReference type="InterPro" id="IPR002010">
    <property type="entry name" value="T3SS_IM_R"/>
</dbReference>
<dbReference type="Pfam" id="PF01311">
    <property type="entry name" value="Bac_export_1"/>
    <property type="match status" value="1"/>
</dbReference>
<accession>A0A939LNR1</accession>
<dbReference type="EMBL" id="JAGEMK010000002">
    <property type="protein sequence ID" value="MBO1751276.1"/>
    <property type="molecule type" value="Genomic_DNA"/>
</dbReference>
<evidence type="ECO:0000256" key="1">
    <source>
        <dbReference type="ARBA" id="ARBA00004651"/>
    </source>
</evidence>
<evidence type="ECO:0000256" key="6">
    <source>
        <dbReference type="ARBA" id="ARBA00023136"/>
    </source>
</evidence>
<dbReference type="PRINTS" id="PR00953">
    <property type="entry name" value="TYPE3IMRPROT"/>
</dbReference>
<organism evidence="8 9">
    <name type="scientific">Actinotalea soli</name>
    <dbReference type="NCBI Taxonomy" id="2819234"/>
    <lineage>
        <taxon>Bacteria</taxon>
        <taxon>Bacillati</taxon>
        <taxon>Actinomycetota</taxon>
        <taxon>Actinomycetes</taxon>
        <taxon>Micrococcales</taxon>
        <taxon>Cellulomonadaceae</taxon>
        <taxon>Actinotalea</taxon>
    </lineage>
</organism>
<keyword evidence="8" id="KW-0282">Flagellum</keyword>
<dbReference type="PANTHER" id="PTHR30065">
    <property type="entry name" value="FLAGELLAR BIOSYNTHETIC PROTEIN FLIR"/>
    <property type="match status" value="1"/>
</dbReference>
<feature type="transmembrane region" description="Helical" evidence="7">
    <location>
        <begin position="217"/>
        <end position="240"/>
    </location>
</feature>
<feature type="transmembrane region" description="Helical" evidence="7">
    <location>
        <begin position="132"/>
        <end position="155"/>
    </location>
</feature>
<keyword evidence="9" id="KW-1185">Reference proteome</keyword>
<reference evidence="8" key="1">
    <citation type="submission" date="2021-03" db="EMBL/GenBank/DDBJ databases">
        <title>Actinotalea soli sp. nov., isolated from soil.</title>
        <authorList>
            <person name="Ping W."/>
            <person name="Zhang J."/>
        </authorList>
    </citation>
    <scope>NUCLEOTIDE SEQUENCE</scope>
    <source>
        <strain evidence="8">BY-33</strain>
    </source>
</reference>
<feature type="transmembrane region" description="Helical" evidence="7">
    <location>
        <begin position="6"/>
        <end position="27"/>
    </location>
</feature>
<keyword evidence="4 7" id="KW-0812">Transmembrane</keyword>
<sequence>MGLTIPLATLEVMMLAGVRVAAFLVIAPPFSHGAVPGRIKAMLAVALGLLATPRAIAAGGETVGTAIASGTAQLIGDLLMQVVIGGALGFLVAMVFAAVQAAGNMIDLFGGFQLAQAFDPMSMTNGAQFSKLYTMTALVLLFASNAHHVILAGLMRSFDALPLGTPLNFAAMSQAVTEGITDLFLSALQVAGPLIVVLFLADAGLGLLTRVAPALNAFALGFPLKILLALTLGATAYLALPQIVAALSDTAVTRVLEVGR</sequence>
<dbReference type="AlphaFoldDB" id="A0A939LNR1"/>
<dbReference type="GO" id="GO:0005886">
    <property type="term" value="C:plasma membrane"/>
    <property type="evidence" value="ECO:0007669"/>
    <property type="project" value="UniProtKB-SubCell"/>
</dbReference>
<gene>
    <name evidence="8" type="ORF">J4G33_05615</name>
</gene>
<keyword evidence="8" id="KW-0966">Cell projection</keyword>
<evidence type="ECO:0000256" key="5">
    <source>
        <dbReference type="ARBA" id="ARBA00022989"/>
    </source>
</evidence>
<evidence type="ECO:0000313" key="9">
    <source>
        <dbReference type="Proteomes" id="UP000664209"/>
    </source>
</evidence>
<comment type="subcellular location">
    <subcellularLocation>
        <location evidence="1">Cell membrane</location>
        <topology evidence="1">Multi-pass membrane protein</topology>
    </subcellularLocation>
</comment>
<evidence type="ECO:0000256" key="7">
    <source>
        <dbReference type="SAM" id="Phobius"/>
    </source>
</evidence>
<dbReference type="GO" id="GO:0006605">
    <property type="term" value="P:protein targeting"/>
    <property type="evidence" value="ECO:0007669"/>
    <property type="project" value="InterPro"/>
</dbReference>
<dbReference type="RefSeq" id="WP_208054946.1">
    <property type="nucleotide sequence ID" value="NZ_JAGEMK010000002.1"/>
</dbReference>
<keyword evidence="3" id="KW-1003">Cell membrane</keyword>
<feature type="transmembrane region" description="Helical" evidence="7">
    <location>
        <begin position="78"/>
        <end position="99"/>
    </location>
</feature>
<dbReference type="Proteomes" id="UP000664209">
    <property type="component" value="Unassembled WGS sequence"/>
</dbReference>
<comment type="similarity">
    <text evidence="2">Belongs to the FliR/MopE/SpaR family.</text>
</comment>
<name>A0A939LNR1_9CELL</name>
<feature type="transmembrane region" description="Helical" evidence="7">
    <location>
        <begin position="39"/>
        <end position="58"/>
    </location>
</feature>